<proteinExistence type="inferred from homology"/>
<feature type="domain" description="Peptidase C1A papain C-terminal" evidence="3">
    <location>
        <begin position="1"/>
        <end position="169"/>
    </location>
</feature>
<dbReference type="OrthoDB" id="387093at2759"/>
<dbReference type="CDD" id="cd02248">
    <property type="entry name" value="Peptidase_C1A"/>
    <property type="match status" value="1"/>
</dbReference>
<dbReference type="AlphaFoldDB" id="A0A6J2JC89"/>
<dbReference type="PROSITE" id="PS00640">
    <property type="entry name" value="THIOL_PROTEASE_ASN"/>
    <property type="match status" value="1"/>
</dbReference>
<dbReference type="RefSeq" id="XP_028027110.1">
    <property type="nucleotide sequence ID" value="XM_028171309.1"/>
</dbReference>
<dbReference type="InterPro" id="IPR025660">
    <property type="entry name" value="Pept_his_AS"/>
</dbReference>
<keyword evidence="2" id="KW-1015">Disulfide bond</keyword>
<dbReference type="InterPro" id="IPR000668">
    <property type="entry name" value="Peptidase_C1A_C"/>
</dbReference>
<dbReference type="PROSITE" id="PS00639">
    <property type="entry name" value="THIOL_PROTEASE_HIS"/>
    <property type="match status" value="1"/>
</dbReference>
<dbReference type="GeneID" id="114240677"/>
<dbReference type="InterPro" id="IPR039417">
    <property type="entry name" value="Peptidase_C1A_papain-like"/>
</dbReference>
<dbReference type="Gene3D" id="3.90.70.10">
    <property type="entry name" value="Cysteine proteinases"/>
    <property type="match status" value="1"/>
</dbReference>
<protein>
    <submittedName>
        <fullName evidence="5">Cysteine proteinase CG12163</fullName>
    </submittedName>
</protein>
<evidence type="ECO:0000259" key="3">
    <source>
        <dbReference type="SMART" id="SM00645"/>
    </source>
</evidence>
<dbReference type="SUPFAM" id="SSF54001">
    <property type="entry name" value="Cysteine proteinases"/>
    <property type="match status" value="1"/>
</dbReference>
<comment type="similarity">
    <text evidence="1">Belongs to the peptidase C1 family.</text>
</comment>
<keyword evidence="4" id="KW-1185">Reference proteome</keyword>
<dbReference type="GO" id="GO:0006508">
    <property type="term" value="P:proteolysis"/>
    <property type="evidence" value="ECO:0007669"/>
    <property type="project" value="InterPro"/>
</dbReference>
<name>A0A6J2JC89_BOMMA</name>
<dbReference type="KEGG" id="bman:114240677"/>
<dbReference type="InterPro" id="IPR038765">
    <property type="entry name" value="Papain-like_cys_pep_sf"/>
</dbReference>
<evidence type="ECO:0000256" key="2">
    <source>
        <dbReference type="ARBA" id="ARBA00023157"/>
    </source>
</evidence>
<evidence type="ECO:0000313" key="4">
    <source>
        <dbReference type="Proteomes" id="UP000504629"/>
    </source>
</evidence>
<dbReference type="PANTHER" id="PTHR12411">
    <property type="entry name" value="CYSTEINE PROTEASE FAMILY C1-RELATED"/>
    <property type="match status" value="1"/>
</dbReference>
<accession>A0A6J2JC89</accession>
<dbReference type="GO" id="GO:0008234">
    <property type="term" value="F:cysteine-type peptidase activity"/>
    <property type="evidence" value="ECO:0007669"/>
    <property type="project" value="InterPro"/>
</dbReference>
<dbReference type="Proteomes" id="UP000504629">
    <property type="component" value="Unplaced"/>
</dbReference>
<evidence type="ECO:0000256" key="1">
    <source>
        <dbReference type="ARBA" id="ARBA00008455"/>
    </source>
</evidence>
<gene>
    <name evidence="5" type="primary">LOC114240677</name>
</gene>
<organism evidence="4 5">
    <name type="scientific">Bombyx mandarina</name>
    <name type="common">Wild silk moth</name>
    <name type="synonym">Wild silkworm</name>
    <dbReference type="NCBI Taxonomy" id="7092"/>
    <lineage>
        <taxon>Eukaryota</taxon>
        <taxon>Metazoa</taxon>
        <taxon>Ecdysozoa</taxon>
        <taxon>Arthropoda</taxon>
        <taxon>Hexapoda</taxon>
        <taxon>Insecta</taxon>
        <taxon>Pterygota</taxon>
        <taxon>Neoptera</taxon>
        <taxon>Endopterygota</taxon>
        <taxon>Lepidoptera</taxon>
        <taxon>Glossata</taxon>
        <taxon>Ditrysia</taxon>
        <taxon>Bombycoidea</taxon>
        <taxon>Bombycidae</taxon>
        <taxon>Bombycinae</taxon>
        <taxon>Bombyx</taxon>
    </lineage>
</organism>
<dbReference type="InterPro" id="IPR013128">
    <property type="entry name" value="Peptidase_C1A"/>
</dbReference>
<reference evidence="5" key="1">
    <citation type="submission" date="2025-08" db="UniProtKB">
        <authorList>
            <consortium name="RefSeq"/>
        </authorList>
    </citation>
    <scope>IDENTIFICATION</scope>
    <source>
        <tissue evidence="5">Silk gland</tissue>
    </source>
</reference>
<dbReference type="SMART" id="SM00645">
    <property type="entry name" value="Pept_C1"/>
    <property type="match status" value="1"/>
</dbReference>
<sequence length="170" mass="19185">MAITTNGFFVFLQSDEWFFLYSFRAIEQLGGLELETDYPYEGEDDKCVFNKSIARVQISGAVNITSNETDMAKWLVNHGPISIGINANAMQFYMGGISHPWKMLCNPTNLDHGVLIVGYGAKDYPLFHKHLPYWTIKNSWGKSWGEQGYYRVYRGDGTCGVNKMASSSVV</sequence>
<dbReference type="InterPro" id="IPR025661">
    <property type="entry name" value="Pept_asp_AS"/>
</dbReference>
<dbReference type="Pfam" id="PF00112">
    <property type="entry name" value="Peptidase_C1"/>
    <property type="match status" value="1"/>
</dbReference>
<evidence type="ECO:0000313" key="5">
    <source>
        <dbReference type="RefSeq" id="XP_028027110.1"/>
    </source>
</evidence>